<accession>A0ACC5RBG4</accession>
<gene>
    <name evidence="1" type="ORF">JHL16_26575</name>
</gene>
<evidence type="ECO:0000313" key="1">
    <source>
        <dbReference type="EMBL" id="MBK1869958.1"/>
    </source>
</evidence>
<dbReference type="EMBL" id="JAENHL010000008">
    <property type="protein sequence ID" value="MBK1869958.1"/>
    <property type="molecule type" value="Genomic_DNA"/>
</dbReference>
<name>A0ACC5RBG4_9HYPH</name>
<proteinExistence type="predicted"/>
<reference evidence="1" key="1">
    <citation type="submission" date="2021-01" db="EMBL/GenBank/DDBJ databases">
        <authorList>
            <person name="Sun Q."/>
        </authorList>
    </citation>
    <scope>NUCLEOTIDE SEQUENCE</scope>
    <source>
        <strain evidence="1">YIM B02566</strain>
    </source>
</reference>
<keyword evidence="2" id="KW-1185">Reference proteome</keyword>
<protein>
    <submittedName>
        <fullName evidence="1">Uncharacterized protein</fullName>
    </submittedName>
</protein>
<evidence type="ECO:0000313" key="2">
    <source>
        <dbReference type="Proteomes" id="UP000616151"/>
    </source>
</evidence>
<sequence length="104" mass="11852">MSPDTRSHRRLARGSPPQANQDNSILVWLDKRHPIVKLALTAMSARGYDTSPYRDVMFRKTKDRYSLTFYPSWARNAKRGPLLVVVVEIRSGKVISVDEAPALR</sequence>
<comment type="caution">
    <text evidence="1">The sequence shown here is derived from an EMBL/GenBank/DDBJ whole genome shotgun (WGS) entry which is preliminary data.</text>
</comment>
<dbReference type="Proteomes" id="UP000616151">
    <property type="component" value="Unassembled WGS sequence"/>
</dbReference>
<organism evidence="1 2">
    <name type="scientific">Taklimakanibacter albus</name>
    <dbReference type="NCBI Taxonomy" id="2800327"/>
    <lineage>
        <taxon>Bacteria</taxon>
        <taxon>Pseudomonadati</taxon>
        <taxon>Pseudomonadota</taxon>
        <taxon>Alphaproteobacteria</taxon>
        <taxon>Hyphomicrobiales</taxon>
        <taxon>Aestuariivirgaceae</taxon>
        <taxon>Taklimakanibacter</taxon>
    </lineage>
</organism>